<accession>A0ACC2SI59</accession>
<dbReference type="Proteomes" id="UP001165960">
    <property type="component" value="Unassembled WGS sequence"/>
</dbReference>
<evidence type="ECO:0000313" key="1">
    <source>
        <dbReference type="EMBL" id="KAJ9061949.1"/>
    </source>
</evidence>
<organism evidence="1 2">
    <name type="scientific">Entomophthora muscae</name>
    <dbReference type="NCBI Taxonomy" id="34485"/>
    <lineage>
        <taxon>Eukaryota</taxon>
        <taxon>Fungi</taxon>
        <taxon>Fungi incertae sedis</taxon>
        <taxon>Zoopagomycota</taxon>
        <taxon>Entomophthoromycotina</taxon>
        <taxon>Entomophthoromycetes</taxon>
        <taxon>Entomophthorales</taxon>
        <taxon>Entomophthoraceae</taxon>
        <taxon>Entomophthora</taxon>
    </lineage>
</organism>
<gene>
    <name evidence="1" type="ORF">DSO57_1015773</name>
</gene>
<keyword evidence="2" id="KW-1185">Reference proteome</keyword>
<name>A0ACC2SI59_9FUNG</name>
<proteinExistence type="predicted"/>
<sequence length="148" mass="17195">METKGPTWVIYITFKANTLAVCTPKTKGKFISDGEPILYPYALLNQKRRRENDFDMTISIRTRDDIITPVEYGSDKYQVYYVTESLVHEILHGMGISSYVNKNFAGKVKYIGPIYHHKNKNELRSIYFEKGIFDKHLHSNGESMHDII</sequence>
<evidence type="ECO:0000313" key="2">
    <source>
        <dbReference type="Proteomes" id="UP001165960"/>
    </source>
</evidence>
<dbReference type="EMBL" id="QTSX02005033">
    <property type="protein sequence ID" value="KAJ9061949.1"/>
    <property type="molecule type" value="Genomic_DNA"/>
</dbReference>
<reference evidence="1" key="1">
    <citation type="submission" date="2022-04" db="EMBL/GenBank/DDBJ databases">
        <title>Genome of the entomopathogenic fungus Entomophthora muscae.</title>
        <authorList>
            <person name="Elya C."/>
            <person name="Lovett B.R."/>
            <person name="Lee E."/>
            <person name="Macias A.M."/>
            <person name="Hajek A.E."/>
            <person name="De Bivort B.L."/>
            <person name="Kasson M.T."/>
            <person name="De Fine Licht H.H."/>
            <person name="Stajich J.E."/>
        </authorList>
    </citation>
    <scope>NUCLEOTIDE SEQUENCE</scope>
    <source>
        <strain evidence="1">Berkeley</strain>
    </source>
</reference>
<protein>
    <submittedName>
        <fullName evidence="1">Uncharacterized protein</fullName>
    </submittedName>
</protein>
<comment type="caution">
    <text evidence="1">The sequence shown here is derived from an EMBL/GenBank/DDBJ whole genome shotgun (WGS) entry which is preliminary data.</text>
</comment>